<evidence type="ECO:0000313" key="2">
    <source>
        <dbReference type="EMBL" id="RNA03870.1"/>
    </source>
</evidence>
<sequence length="71" mass="8080">NEKAQVNKNNLKIPSKKDSKLKTDPAFNWKAINSAALDASRPKSQKRRTSSLTRYTLNHTHTEVEEGEIED</sequence>
<protein>
    <submittedName>
        <fullName evidence="2">Uncharacterized protein</fullName>
    </submittedName>
</protein>
<dbReference type="EMBL" id="REGN01008320">
    <property type="protein sequence ID" value="RNA03870.1"/>
    <property type="molecule type" value="Genomic_DNA"/>
</dbReference>
<feature type="region of interest" description="Disordered" evidence="1">
    <location>
        <begin position="36"/>
        <end position="71"/>
    </location>
</feature>
<keyword evidence="3" id="KW-1185">Reference proteome</keyword>
<name>A0A3M7PXQ7_BRAPC</name>
<accession>A0A3M7PXQ7</accession>
<reference evidence="2 3" key="1">
    <citation type="journal article" date="2018" name="Sci. Rep.">
        <title>Genomic signatures of local adaptation to the degree of environmental predictability in rotifers.</title>
        <authorList>
            <person name="Franch-Gras L."/>
            <person name="Hahn C."/>
            <person name="Garcia-Roger E.M."/>
            <person name="Carmona M.J."/>
            <person name="Serra M."/>
            <person name="Gomez A."/>
        </authorList>
    </citation>
    <scope>NUCLEOTIDE SEQUENCE [LARGE SCALE GENOMIC DNA]</scope>
    <source>
        <strain evidence="2">HYR1</strain>
    </source>
</reference>
<dbReference type="Proteomes" id="UP000276133">
    <property type="component" value="Unassembled WGS sequence"/>
</dbReference>
<feature type="non-terminal residue" evidence="2">
    <location>
        <position position="1"/>
    </location>
</feature>
<feature type="region of interest" description="Disordered" evidence="1">
    <location>
        <begin position="1"/>
        <end position="22"/>
    </location>
</feature>
<dbReference type="AlphaFoldDB" id="A0A3M7PXQ7"/>
<comment type="caution">
    <text evidence="2">The sequence shown here is derived from an EMBL/GenBank/DDBJ whole genome shotgun (WGS) entry which is preliminary data.</text>
</comment>
<evidence type="ECO:0000313" key="3">
    <source>
        <dbReference type="Proteomes" id="UP000276133"/>
    </source>
</evidence>
<evidence type="ECO:0000256" key="1">
    <source>
        <dbReference type="SAM" id="MobiDB-lite"/>
    </source>
</evidence>
<proteinExistence type="predicted"/>
<organism evidence="2 3">
    <name type="scientific">Brachionus plicatilis</name>
    <name type="common">Marine rotifer</name>
    <name type="synonym">Brachionus muelleri</name>
    <dbReference type="NCBI Taxonomy" id="10195"/>
    <lineage>
        <taxon>Eukaryota</taxon>
        <taxon>Metazoa</taxon>
        <taxon>Spiralia</taxon>
        <taxon>Gnathifera</taxon>
        <taxon>Rotifera</taxon>
        <taxon>Eurotatoria</taxon>
        <taxon>Monogononta</taxon>
        <taxon>Pseudotrocha</taxon>
        <taxon>Ploima</taxon>
        <taxon>Brachionidae</taxon>
        <taxon>Brachionus</taxon>
    </lineage>
</organism>
<feature type="compositionally biased region" description="Polar residues" evidence="1">
    <location>
        <begin position="1"/>
        <end position="12"/>
    </location>
</feature>
<feature type="compositionally biased region" description="Polar residues" evidence="1">
    <location>
        <begin position="50"/>
        <end position="59"/>
    </location>
</feature>
<gene>
    <name evidence="2" type="ORF">BpHYR1_029966</name>
</gene>